<comment type="caution">
    <text evidence="2">The sequence shown here is derived from an EMBL/GenBank/DDBJ whole genome shotgun (WGS) entry which is preliminary data.</text>
</comment>
<protein>
    <recommendedName>
        <fullName evidence="1">DUF6451 domain-containing protein</fullName>
    </recommendedName>
</protein>
<evidence type="ECO:0000259" key="1">
    <source>
        <dbReference type="Pfam" id="PF20049"/>
    </source>
</evidence>
<sequence>MQEKTDRLSHFASQIGLELNAKKTQEMRLYTTSNLRLKAKVTEIQQVDKFSYLGTVVSTEDIQRLPLIWKSKQYNRKTKIRLYNINVKSVLLYGSECWRVTKIYMRSLSSFHDNCLRRICKIVWPYGISNEHLLEMTKSMCILKEIRQRRFRWMGACSQDACIQYHQDSS</sequence>
<dbReference type="InterPro" id="IPR045609">
    <property type="entry name" value="DUF6451"/>
</dbReference>
<accession>A0A8S3UCX5</accession>
<name>A0A8S3UCX5_MYTED</name>
<evidence type="ECO:0000313" key="3">
    <source>
        <dbReference type="Proteomes" id="UP000683360"/>
    </source>
</evidence>
<dbReference type="PANTHER" id="PTHR47027">
    <property type="entry name" value="REVERSE TRANSCRIPTASE DOMAIN-CONTAINING PROTEIN"/>
    <property type="match status" value="1"/>
</dbReference>
<evidence type="ECO:0000313" key="2">
    <source>
        <dbReference type="EMBL" id="CAG2240027.1"/>
    </source>
</evidence>
<dbReference type="OrthoDB" id="10059790at2759"/>
<organism evidence="2 3">
    <name type="scientific">Mytilus edulis</name>
    <name type="common">Blue mussel</name>
    <dbReference type="NCBI Taxonomy" id="6550"/>
    <lineage>
        <taxon>Eukaryota</taxon>
        <taxon>Metazoa</taxon>
        <taxon>Spiralia</taxon>
        <taxon>Lophotrochozoa</taxon>
        <taxon>Mollusca</taxon>
        <taxon>Bivalvia</taxon>
        <taxon>Autobranchia</taxon>
        <taxon>Pteriomorphia</taxon>
        <taxon>Mytilida</taxon>
        <taxon>Mytiloidea</taxon>
        <taxon>Mytilidae</taxon>
        <taxon>Mytilinae</taxon>
        <taxon>Mytilus</taxon>
    </lineage>
</organism>
<feature type="domain" description="DUF6451" evidence="1">
    <location>
        <begin position="68"/>
        <end position="93"/>
    </location>
</feature>
<dbReference type="AlphaFoldDB" id="A0A8S3UCX5"/>
<keyword evidence="3" id="KW-1185">Reference proteome</keyword>
<dbReference type="EMBL" id="CAJPWZ010002545">
    <property type="protein sequence ID" value="CAG2240027.1"/>
    <property type="molecule type" value="Genomic_DNA"/>
</dbReference>
<gene>
    <name evidence="2" type="ORF">MEDL_52348</name>
</gene>
<proteinExistence type="predicted"/>
<reference evidence="2" key="1">
    <citation type="submission" date="2021-03" db="EMBL/GenBank/DDBJ databases">
        <authorList>
            <person name="Bekaert M."/>
        </authorList>
    </citation>
    <scope>NUCLEOTIDE SEQUENCE</scope>
</reference>
<dbReference type="Proteomes" id="UP000683360">
    <property type="component" value="Unassembled WGS sequence"/>
</dbReference>
<dbReference type="PANTHER" id="PTHR47027:SF25">
    <property type="entry name" value="REVERSE TRANSCRIPTASE DOMAIN-CONTAINING PROTEIN"/>
    <property type="match status" value="1"/>
</dbReference>
<dbReference type="Pfam" id="PF20049">
    <property type="entry name" value="DUF6451"/>
    <property type="match status" value="1"/>
</dbReference>